<dbReference type="EMBL" id="JACHZG010000001">
    <property type="protein sequence ID" value="MBB3325951.1"/>
    <property type="molecule type" value="Genomic_DNA"/>
</dbReference>
<dbReference type="Pfam" id="PF13671">
    <property type="entry name" value="AAA_33"/>
    <property type="match status" value="1"/>
</dbReference>
<evidence type="ECO:0000313" key="2">
    <source>
        <dbReference type="Proteomes" id="UP000565572"/>
    </source>
</evidence>
<proteinExistence type="predicted"/>
<dbReference type="Gene3D" id="3.40.50.300">
    <property type="entry name" value="P-loop containing nucleotide triphosphate hydrolases"/>
    <property type="match status" value="1"/>
</dbReference>
<name>A0A7W5JT98_9ACTN</name>
<organism evidence="1 2">
    <name type="scientific">Microlunatus antarcticus</name>
    <dbReference type="NCBI Taxonomy" id="53388"/>
    <lineage>
        <taxon>Bacteria</taxon>
        <taxon>Bacillati</taxon>
        <taxon>Actinomycetota</taxon>
        <taxon>Actinomycetes</taxon>
        <taxon>Propionibacteriales</taxon>
        <taxon>Propionibacteriaceae</taxon>
        <taxon>Microlunatus</taxon>
    </lineage>
</organism>
<gene>
    <name evidence="1" type="ORF">FHX39_000895</name>
</gene>
<dbReference type="InterPro" id="IPR027417">
    <property type="entry name" value="P-loop_NTPase"/>
</dbReference>
<dbReference type="Proteomes" id="UP000565572">
    <property type="component" value="Unassembled WGS sequence"/>
</dbReference>
<protein>
    <recommendedName>
        <fullName evidence="3">AAA domain-containing protein</fullName>
    </recommendedName>
</protein>
<evidence type="ECO:0008006" key="3">
    <source>
        <dbReference type="Google" id="ProtNLM"/>
    </source>
</evidence>
<keyword evidence="2" id="KW-1185">Reference proteome</keyword>
<dbReference type="SUPFAM" id="SSF52540">
    <property type="entry name" value="P-loop containing nucleoside triphosphate hydrolases"/>
    <property type="match status" value="1"/>
</dbReference>
<comment type="caution">
    <text evidence="1">The sequence shown here is derived from an EMBL/GenBank/DDBJ whole genome shotgun (WGS) entry which is preliminary data.</text>
</comment>
<reference evidence="1 2" key="1">
    <citation type="submission" date="2020-08" db="EMBL/GenBank/DDBJ databases">
        <title>Sequencing the genomes of 1000 actinobacteria strains.</title>
        <authorList>
            <person name="Klenk H.-P."/>
        </authorList>
    </citation>
    <scope>NUCLEOTIDE SEQUENCE [LARGE SCALE GENOMIC DNA]</scope>
    <source>
        <strain evidence="1 2">DSM 11053</strain>
    </source>
</reference>
<sequence length="182" mass="19951">MPTLLHLNGPPGIGKSTLSALWAERHPGTLNLDIDVLHPLVGGWRDPEQDTHALARPLGKALAATHLGGGNDVVLPQLLARLSEVEAFERIAHEQGATFREVVLLDDRAAAIARFDRRRDETPWNQHNRRVVADLGGDAFLGEMYDRLLAVVEARTTAVVVRSVPDRVEETYAALERALAAH</sequence>
<dbReference type="RefSeq" id="WP_183336977.1">
    <property type="nucleotide sequence ID" value="NZ_JACHZG010000001.1"/>
</dbReference>
<accession>A0A7W5JT98</accession>
<dbReference type="AlphaFoldDB" id="A0A7W5JT98"/>
<evidence type="ECO:0000313" key="1">
    <source>
        <dbReference type="EMBL" id="MBB3325951.1"/>
    </source>
</evidence>